<evidence type="ECO:0000313" key="1">
    <source>
        <dbReference type="EMBL" id="KAK3325133.1"/>
    </source>
</evidence>
<dbReference type="InterPro" id="IPR036291">
    <property type="entry name" value="NAD(P)-bd_dom_sf"/>
</dbReference>
<organism evidence="1 2">
    <name type="scientific">Apodospora peruviana</name>
    <dbReference type="NCBI Taxonomy" id="516989"/>
    <lineage>
        <taxon>Eukaryota</taxon>
        <taxon>Fungi</taxon>
        <taxon>Dikarya</taxon>
        <taxon>Ascomycota</taxon>
        <taxon>Pezizomycotina</taxon>
        <taxon>Sordariomycetes</taxon>
        <taxon>Sordariomycetidae</taxon>
        <taxon>Sordariales</taxon>
        <taxon>Lasiosphaeriaceae</taxon>
        <taxon>Apodospora</taxon>
    </lineage>
</organism>
<reference evidence="1" key="1">
    <citation type="journal article" date="2023" name="Mol. Phylogenet. Evol.">
        <title>Genome-scale phylogeny and comparative genomics of the fungal order Sordariales.</title>
        <authorList>
            <person name="Hensen N."/>
            <person name="Bonometti L."/>
            <person name="Westerberg I."/>
            <person name="Brannstrom I.O."/>
            <person name="Guillou S."/>
            <person name="Cros-Aarteil S."/>
            <person name="Calhoun S."/>
            <person name="Haridas S."/>
            <person name="Kuo A."/>
            <person name="Mondo S."/>
            <person name="Pangilinan J."/>
            <person name="Riley R."/>
            <person name="LaButti K."/>
            <person name="Andreopoulos B."/>
            <person name="Lipzen A."/>
            <person name="Chen C."/>
            <person name="Yan M."/>
            <person name="Daum C."/>
            <person name="Ng V."/>
            <person name="Clum A."/>
            <person name="Steindorff A."/>
            <person name="Ohm R.A."/>
            <person name="Martin F."/>
            <person name="Silar P."/>
            <person name="Natvig D.O."/>
            <person name="Lalanne C."/>
            <person name="Gautier V."/>
            <person name="Ament-Velasquez S.L."/>
            <person name="Kruys A."/>
            <person name="Hutchinson M.I."/>
            <person name="Powell A.J."/>
            <person name="Barry K."/>
            <person name="Miller A.N."/>
            <person name="Grigoriev I.V."/>
            <person name="Debuchy R."/>
            <person name="Gladieux P."/>
            <person name="Hiltunen Thoren M."/>
            <person name="Johannesson H."/>
        </authorList>
    </citation>
    <scope>NUCLEOTIDE SEQUENCE</scope>
    <source>
        <strain evidence="1">CBS 118394</strain>
    </source>
</reference>
<evidence type="ECO:0008006" key="3">
    <source>
        <dbReference type="Google" id="ProtNLM"/>
    </source>
</evidence>
<evidence type="ECO:0000313" key="2">
    <source>
        <dbReference type="Proteomes" id="UP001283341"/>
    </source>
</evidence>
<dbReference type="SUPFAM" id="SSF51735">
    <property type="entry name" value="NAD(P)-binding Rossmann-fold domains"/>
    <property type="match status" value="1"/>
</dbReference>
<accession>A0AAE0IHP8</accession>
<reference evidence="1" key="2">
    <citation type="submission" date="2023-06" db="EMBL/GenBank/DDBJ databases">
        <authorList>
            <consortium name="Lawrence Berkeley National Laboratory"/>
            <person name="Haridas S."/>
            <person name="Hensen N."/>
            <person name="Bonometti L."/>
            <person name="Westerberg I."/>
            <person name="Brannstrom I.O."/>
            <person name="Guillou S."/>
            <person name="Cros-Aarteil S."/>
            <person name="Calhoun S."/>
            <person name="Kuo A."/>
            <person name="Mondo S."/>
            <person name="Pangilinan J."/>
            <person name="Riley R."/>
            <person name="Labutti K."/>
            <person name="Andreopoulos B."/>
            <person name="Lipzen A."/>
            <person name="Chen C."/>
            <person name="Yanf M."/>
            <person name="Daum C."/>
            <person name="Ng V."/>
            <person name="Clum A."/>
            <person name="Steindorff A."/>
            <person name="Ohm R."/>
            <person name="Martin F."/>
            <person name="Silar P."/>
            <person name="Natvig D."/>
            <person name="Lalanne C."/>
            <person name="Gautier V."/>
            <person name="Ament-Velasquez S.L."/>
            <person name="Kruys A."/>
            <person name="Hutchinson M.I."/>
            <person name="Powell A.J."/>
            <person name="Barry K."/>
            <person name="Miller A.N."/>
            <person name="Grigoriev I.V."/>
            <person name="Debuchy R."/>
            <person name="Gladieux P."/>
            <person name="Thoren M.H."/>
            <person name="Johannesson H."/>
        </authorList>
    </citation>
    <scope>NUCLEOTIDE SEQUENCE</scope>
    <source>
        <strain evidence="1">CBS 118394</strain>
    </source>
</reference>
<protein>
    <recommendedName>
        <fullName evidence="3">NAD(P)-binding domain-containing protein</fullName>
    </recommendedName>
</protein>
<keyword evidence="2" id="KW-1185">Reference proteome</keyword>
<gene>
    <name evidence="1" type="ORF">B0H66DRAFT_599319</name>
</gene>
<comment type="caution">
    <text evidence="1">The sequence shown here is derived from an EMBL/GenBank/DDBJ whole genome shotgun (WGS) entry which is preliminary data.</text>
</comment>
<dbReference type="Proteomes" id="UP001283341">
    <property type="component" value="Unassembled WGS sequence"/>
</dbReference>
<proteinExistence type="predicted"/>
<dbReference type="EMBL" id="JAUEDM010000002">
    <property type="protein sequence ID" value="KAK3325133.1"/>
    <property type="molecule type" value="Genomic_DNA"/>
</dbReference>
<dbReference type="Gene3D" id="3.40.50.720">
    <property type="entry name" value="NAD(P)-binding Rossmann-like Domain"/>
    <property type="match status" value="1"/>
</dbReference>
<name>A0AAE0IHP8_9PEZI</name>
<dbReference type="PANTHER" id="PTHR14097">
    <property type="entry name" value="OXIDOREDUCTASE HTATIP2"/>
    <property type="match status" value="1"/>
</dbReference>
<dbReference type="AlphaFoldDB" id="A0AAE0IHP8"/>
<dbReference type="PANTHER" id="PTHR14097:SF9">
    <property type="entry name" value="EPIMERASE, PUTATIVE (AFU_ORTHOLOGUE AFUA_8G07320)-RELATED"/>
    <property type="match status" value="1"/>
</dbReference>
<sequence>MTKLVVAGSTGFVATEVIRQALLHPAITSVVALGRRQVPPSLAAADTNSKLKSVVCTNFVNYPDDVKKELSDADACIWTIAITPSKSKTYAWDEVCTICRDYAVTGIEAISQISHSKPFRFLYISGSNAERDQTKRPWLLADYCLMRGEAENRILAYAQKSNGAVEACVAKPGLIGGEGKATGFLMEAMKPVIRVLAGLPTVDVREMAAALLDQVVNGFEKEPLASDDLTRIGKKVLST</sequence>